<keyword evidence="6" id="KW-0804">Transcription</keyword>
<feature type="domain" description="C2H2-type" evidence="9">
    <location>
        <begin position="28"/>
        <end position="55"/>
    </location>
</feature>
<dbReference type="EMBL" id="KQ991043">
    <property type="protein sequence ID" value="KZV52542.1"/>
    <property type="molecule type" value="Genomic_DNA"/>
</dbReference>
<evidence type="ECO:0000313" key="11">
    <source>
        <dbReference type="Proteomes" id="UP000250235"/>
    </source>
</evidence>
<evidence type="ECO:0000256" key="5">
    <source>
        <dbReference type="ARBA" id="ARBA00023015"/>
    </source>
</evidence>
<dbReference type="AlphaFoldDB" id="A0A2Z7CZB8"/>
<dbReference type="PROSITE" id="PS50157">
    <property type="entry name" value="ZINC_FINGER_C2H2_2"/>
    <property type="match status" value="1"/>
</dbReference>
<evidence type="ECO:0000256" key="7">
    <source>
        <dbReference type="ARBA" id="ARBA00023242"/>
    </source>
</evidence>
<dbReference type="Proteomes" id="UP000250235">
    <property type="component" value="Unassembled WGS sequence"/>
</dbReference>
<dbReference type="OrthoDB" id="1708403at2759"/>
<name>A0A2Z7CZB8_9LAMI</name>
<dbReference type="PANTHER" id="PTHR45801:SF107">
    <property type="entry name" value="TRANSCRIPTIONAL REGULATOR SUPERMAN-LIKE"/>
    <property type="match status" value="1"/>
</dbReference>
<keyword evidence="4" id="KW-0862">Zinc</keyword>
<evidence type="ECO:0000256" key="1">
    <source>
        <dbReference type="ARBA" id="ARBA00004123"/>
    </source>
</evidence>
<protein>
    <submittedName>
        <fullName evidence="10">Putative transcriptional regulator RABBIT EARS</fullName>
    </submittedName>
</protein>
<dbReference type="InterPro" id="IPR052426">
    <property type="entry name" value="Plant_dev_regulator"/>
</dbReference>
<evidence type="ECO:0000259" key="9">
    <source>
        <dbReference type="PROSITE" id="PS50157"/>
    </source>
</evidence>
<dbReference type="PANTHER" id="PTHR45801">
    <property type="entry name" value="OS07G0101800 PROTEIN"/>
    <property type="match status" value="1"/>
</dbReference>
<accession>A0A2Z7CZB8</accession>
<keyword evidence="5" id="KW-0805">Transcription regulation</keyword>
<keyword evidence="3 8" id="KW-0863">Zinc-finger</keyword>
<dbReference type="SUPFAM" id="SSF57667">
    <property type="entry name" value="beta-beta-alpha zinc fingers"/>
    <property type="match status" value="1"/>
</dbReference>
<evidence type="ECO:0000256" key="6">
    <source>
        <dbReference type="ARBA" id="ARBA00023163"/>
    </source>
</evidence>
<dbReference type="InterPro" id="IPR013087">
    <property type="entry name" value="Znf_C2H2_type"/>
</dbReference>
<evidence type="ECO:0000256" key="4">
    <source>
        <dbReference type="ARBA" id="ARBA00022833"/>
    </source>
</evidence>
<evidence type="ECO:0000256" key="2">
    <source>
        <dbReference type="ARBA" id="ARBA00022723"/>
    </source>
</evidence>
<keyword evidence="2" id="KW-0479">Metal-binding</keyword>
<comment type="subcellular location">
    <subcellularLocation>
        <location evidence="1">Nucleus</location>
    </subcellularLocation>
</comment>
<dbReference type="PROSITE" id="PS00028">
    <property type="entry name" value="ZINC_FINGER_C2H2_1"/>
    <property type="match status" value="1"/>
</dbReference>
<evidence type="ECO:0000256" key="8">
    <source>
        <dbReference type="PROSITE-ProRule" id="PRU00042"/>
    </source>
</evidence>
<gene>
    <name evidence="10" type="ORF">F511_29727</name>
</gene>
<dbReference type="SMART" id="SM00355">
    <property type="entry name" value="ZnF_C2H2"/>
    <property type="match status" value="1"/>
</dbReference>
<dbReference type="Pfam" id="PF13912">
    <property type="entry name" value="zf-C2H2_6"/>
    <property type="match status" value="1"/>
</dbReference>
<sequence length="175" mass="19834">MDSNSQSSMDLCEDQAPLGSFIWPPRSYSCSFCSREFRSAQALGGHMNVHRRDRARLKQSPSLQLSERSENLLRQEHLPRGSSEHCRISFLDHIKIPTEVINDHPTFLDEHVGAHVHSSIDNLFVKPTDCKRRKTTFISPPSPFSHACSSSRYGKISSVEEIDLELRLGDSQTVK</sequence>
<keyword evidence="7" id="KW-0539">Nucleus</keyword>
<evidence type="ECO:0000313" key="10">
    <source>
        <dbReference type="EMBL" id="KZV52542.1"/>
    </source>
</evidence>
<dbReference type="GO" id="GO:0008270">
    <property type="term" value="F:zinc ion binding"/>
    <property type="evidence" value="ECO:0007669"/>
    <property type="project" value="UniProtKB-KW"/>
</dbReference>
<dbReference type="InterPro" id="IPR036236">
    <property type="entry name" value="Znf_C2H2_sf"/>
</dbReference>
<keyword evidence="11" id="KW-1185">Reference proteome</keyword>
<dbReference type="Gene3D" id="3.30.160.60">
    <property type="entry name" value="Classic Zinc Finger"/>
    <property type="match status" value="1"/>
</dbReference>
<dbReference type="GO" id="GO:0005634">
    <property type="term" value="C:nucleus"/>
    <property type="evidence" value="ECO:0007669"/>
    <property type="project" value="UniProtKB-SubCell"/>
</dbReference>
<reference evidence="10 11" key="1">
    <citation type="journal article" date="2015" name="Proc. Natl. Acad. Sci. U.S.A.">
        <title>The resurrection genome of Boea hygrometrica: A blueprint for survival of dehydration.</title>
        <authorList>
            <person name="Xiao L."/>
            <person name="Yang G."/>
            <person name="Zhang L."/>
            <person name="Yang X."/>
            <person name="Zhao S."/>
            <person name="Ji Z."/>
            <person name="Zhou Q."/>
            <person name="Hu M."/>
            <person name="Wang Y."/>
            <person name="Chen M."/>
            <person name="Xu Y."/>
            <person name="Jin H."/>
            <person name="Xiao X."/>
            <person name="Hu G."/>
            <person name="Bao F."/>
            <person name="Hu Y."/>
            <person name="Wan P."/>
            <person name="Li L."/>
            <person name="Deng X."/>
            <person name="Kuang T."/>
            <person name="Xiang C."/>
            <person name="Zhu J.K."/>
            <person name="Oliver M.J."/>
            <person name="He Y."/>
        </authorList>
    </citation>
    <scope>NUCLEOTIDE SEQUENCE [LARGE SCALE GENOMIC DNA]</scope>
    <source>
        <strain evidence="11">cv. XS01</strain>
    </source>
</reference>
<proteinExistence type="predicted"/>
<organism evidence="10 11">
    <name type="scientific">Dorcoceras hygrometricum</name>
    <dbReference type="NCBI Taxonomy" id="472368"/>
    <lineage>
        <taxon>Eukaryota</taxon>
        <taxon>Viridiplantae</taxon>
        <taxon>Streptophyta</taxon>
        <taxon>Embryophyta</taxon>
        <taxon>Tracheophyta</taxon>
        <taxon>Spermatophyta</taxon>
        <taxon>Magnoliopsida</taxon>
        <taxon>eudicotyledons</taxon>
        <taxon>Gunneridae</taxon>
        <taxon>Pentapetalae</taxon>
        <taxon>asterids</taxon>
        <taxon>lamiids</taxon>
        <taxon>Lamiales</taxon>
        <taxon>Gesneriaceae</taxon>
        <taxon>Didymocarpoideae</taxon>
        <taxon>Trichosporeae</taxon>
        <taxon>Loxocarpinae</taxon>
        <taxon>Dorcoceras</taxon>
    </lineage>
</organism>
<evidence type="ECO:0000256" key="3">
    <source>
        <dbReference type="ARBA" id="ARBA00022771"/>
    </source>
</evidence>